<keyword evidence="2" id="KW-1185">Reference proteome</keyword>
<accession>A0A4Y2X3G2</accession>
<dbReference type="AlphaFoldDB" id="A0A4Y2X3G2"/>
<reference evidence="1 2" key="1">
    <citation type="journal article" date="2019" name="Sci. Rep.">
        <title>Orb-weaving spider Araneus ventricosus genome elucidates the spidroin gene catalogue.</title>
        <authorList>
            <person name="Kono N."/>
            <person name="Nakamura H."/>
            <person name="Ohtoshi R."/>
            <person name="Moran D.A.P."/>
            <person name="Shinohara A."/>
            <person name="Yoshida Y."/>
            <person name="Fujiwara M."/>
            <person name="Mori M."/>
            <person name="Tomita M."/>
            <person name="Arakawa K."/>
        </authorList>
    </citation>
    <scope>NUCLEOTIDE SEQUENCE [LARGE SCALE GENOMIC DNA]</scope>
</reference>
<comment type="caution">
    <text evidence="1">The sequence shown here is derived from an EMBL/GenBank/DDBJ whole genome shotgun (WGS) entry which is preliminary data.</text>
</comment>
<dbReference type="Proteomes" id="UP000499080">
    <property type="component" value="Unassembled WGS sequence"/>
</dbReference>
<dbReference type="EMBL" id="BGPR01070658">
    <property type="protein sequence ID" value="GBO44053.1"/>
    <property type="molecule type" value="Genomic_DNA"/>
</dbReference>
<gene>
    <name evidence="1" type="ORF">AVEN_210424_1</name>
</gene>
<evidence type="ECO:0000313" key="2">
    <source>
        <dbReference type="Proteomes" id="UP000499080"/>
    </source>
</evidence>
<proteinExistence type="predicted"/>
<sequence>MARTTPELASLLQASAPQLPNDVWPFTRNRRFHGYSSESGFESGILLSQSQNLTTCPPAVRAFAGIESKYPTQYNYVYIGDKYVGCKDISH</sequence>
<organism evidence="1 2">
    <name type="scientific">Araneus ventricosus</name>
    <name type="common">Orbweaver spider</name>
    <name type="synonym">Epeira ventricosa</name>
    <dbReference type="NCBI Taxonomy" id="182803"/>
    <lineage>
        <taxon>Eukaryota</taxon>
        <taxon>Metazoa</taxon>
        <taxon>Ecdysozoa</taxon>
        <taxon>Arthropoda</taxon>
        <taxon>Chelicerata</taxon>
        <taxon>Arachnida</taxon>
        <taxon>Araneae</taxon>
        <taxon>Araneomorphae</taxon>
        <taxon>Entelegynae</taxon>
        <taxon>Araneoidea</taxon>
        <taxon>Araneidae</taxon>
        <taxon>Araneus</taxon>
    </lineage>
</organism>
<protein>
    <submittedName>
        <fullName evidence="1">Uncharacterized protein</fullName>
    </submittedName>
</protein>
<name>A0A4Y2X3G2_ARAVE</name>
<evidence type="ECO:0000313" key="1">
    <source>
        <dbReference type="EMBL" id="GBO44053.1"/>
    </source>
</evidence>